<dbReference type="Proteomes" id="UP000214720">
    <property type="component" value="Unassembled WGS sequence"/>
</dbReference>
<evidence type="ECO:0000313" key="1">
    <source>
        <dbReference type="EMBL" id="OXC73517.1"/>
    </source>
</evidence>
<reference evidence="2" key="1">
    <citation type="submission" date="2017-01" db="EMBL/GenBank/DDBJ databases">
        <title>Genome Analysis of Deinococcus marmoris KOPRI26562.</title>
        <authorList>
            <person name="Kim J.H."/>
            <person name="Oh H.-M."/>
        </authorList>
    </citation>
    <scope>NUCLEOTIDE SEQUENCE [LARGE SCALE GENOMIC DNA]</scope>
    <source>
        <strain evidence="2">PAMC 26633</strain>
    </source>
</reference>
<protein>
    <submittedName>
        <fullName evidence="1">Uncharacterized protein</fullName>
    </submittedName>
</protein>
<sequence length="37" mass="4285">MFASGDELPDDVLLDFSYKRLRRPCAMDELNDPRQGI</sequence>
<gene>
    <name evidence="1" type="ORF">BSU04_35595</name>
</gene>
<comment type="caution">
    <text evidence="1">The sequence shown here is derived from an EMBL/GenBank/DDBJ whole genome shotgun (WGS) entry which is preliminary data.</text>
</comment>
<evidence type="ECO:0000313" key="2">
    <source>
        <dbReference type="Proteomes" id="UP000214720"/>
    </source>
</evidence>
<dbReference type="EMBL" id="MTHB01000246">
    <property type="protein sequence ID" value="OXC73517.1"/>
    <property type="molecule type" value="Genomic_DNA"/>
</dbReference>
<accession>A0A226WRU5</accession>
<proteinExistence type="predicted"/>
<organism evidence="1 2">
    <name type="scientific">Caballeronia sordidicola</name>
    <name type="common">Burkholderia sordidicola</name>
    <dbReference type="NCBI Taxonomy" id="196367"/>
    <lineage>
        <taxon>Bacteria</taxon>
        <taxon>Pseudomonadati</taxon>
        <taxon>Pseudomonadota</taxon>
        <taxon>Betaproteobacteria</taxon>
        <taxon>Burkholderiales</taxon>
        <taxon>Burkholderiaceae</taxon>
        <taxon>Caballeronia</taxon>
    </lineage>
</organism>
<dbReference type="AlphaFoldDB" id="A0A226WRU5"/>
<name>A0A226WRU5_CABSO</name>